<evidence type="ECO:0000313" key="2">
    <source>
        <dbReference type="EMBL" id="VEL29575.1"/>
    </source>
</evidence>
<organism evidence="2 3">
    <name type="scientific">Protopolystoma xenopodis</name>
    <dbReference type="NCBI Taxonomy" id="117903"/>
    <lineage>
        <taxon>Eukaryota</taxon>
        <taxon>Metazoa</taxon>
        <taxon>Spiralia</taxon>
        <taxon>Lophotrochozoa</taxon>
        <taxon>Platyhelminthes</taxon>
        <taxon>Monogenea</taxon>
        <taxon>Polyopisthocotylea</taxon>
        <taxon>Polystomatidea</taxon>
        <taxon>Polystomatidae</taxon>
        <taxon>Protopolystoma</taxon>
    </lineage>
</organism>
<name>A0A448X6U8_9PLAT</name>
<feature type="compositionally biased region" description="Polar residues" evidence="1">
    <location>
        <begin position="51"/>
        <end position="65"/>
    </location>
</feature>
<feature type="compositionally biased region" description="Polar residues" evidence="1">
    <location>
        <begin position="1"/>
        <end position="22"/>
    </location>
</feature>
<comment type="caution">
    <text evidence="2">The sequence shown here is derived from an EMBL/GenBank/DDBJ whole genome shotgun (WGS) entry which is preliminary data.</text>
</comment>
<protein>
    <submittedName>
        <fullName evidence="2">Uncharacterized protein</fullName>
    </submittedName>
</protein>
<feature type="region of interest" description="Disordered" evidence="1">
    <location>
        <begin position="1"/>
        <end position="75"/>
    </location>
</feature>
<proteinExistence type="predicted"/>
<keyword evidence="3" id="KW-1185">Reference proteome</keyword>
<dbReference type="Proteomes" id="UP000784294">
    <property type="component" value="Unassembled WGS sequence"/>
</dbReference>
<evidence type="ECO:0000313" key="3">
    <source>
        <dbReference type="Proteomes" id="UP000784294"/>
    </source>
</evidence>
<reference evidence="2" key="1">
    <citation type="submission" date="2018-11" db="EMBL/GenBank/DDBJ databases">
        <authorList>
            <consortium name="Pathogen Informatics"/>
        </authorList>
    </citation>
    <scope>NUCLEOTIDE SEQUENCE</scope>
</reference>
<evidence type="ECO:0000256" key="1">
    <source>
        <dbReference type="SAM" id="MobiDB-lite"/>
    </source>
</evidence>
<accession>A0A448X6U8</accession>
<gene>
    <name evidence="2" type="ORF">PXEA_LOCUS23015</name>
</gene>
<sequence length="75" mass="8149">MTWSVYSCLQPTNPLRPVNTSAIPADLAPPPGPKKNEPSNLKSGKTKREANCSNLNQRSLSTCKKVQQERSLALG</sequence>
<dbReference type="EMBL" id="CAAALY010104382">
    <property type="protein sequence ID" value="VEL29575.1"/>
    <property type="molecule type" value="Genomic_DNA"/>
</dbReference>
<dbReference type="AlphaFoldDB" id="A0A448X6U8"/>